<dbReference type="AlphaFoldDB" id="A0AAV4P6P5"/>
<reference evidence="2 3" key="1">
    <citation type="submission" date="2021-06" db="EMBL/GenBank/DDBJ databases">
        <title>Caerostris darwini draft genome.</title>
        <authorList>
            <person name="Kono N."/>
            <person name="Arakawa K."/>
        </authorList>
    </citation>
    <scope>NUCLEOTIDE SEQUENCE [LARGE SCALE GENOMIC DNA]</scope>
</reference>
<feature type="chain" id="PRO_5043898815" description="Secreted protein" evidence="1">
    <location>
        <begin position="23"/>
        <end position="242"/>
    </location>
</feature>
<dbReference type="Proteomes" id="UP001054837">
    <property type="component" value="Unassembled WGS sequence"/>
</dbReference>
<dbReference type="PANTHER" id="PTHR33964:SF1">
    <property type="entry name" value="RE45066P"/>
    <property type="match status" value="1"/>
</dbReference>
<dbReference type="PANTHER" id="PTHR33964">
    <property type="entry name" value="RE45066P-RELATED"/>
    <property type="match status" value="1"/>
</dbReference>
<feature type="signal peptide" evidence="1">
    <location>
        <begin position="1"/>
        <end position="22"/>
    </location>
</feature>
<accession>A0AAV4P6P5</accession>
<name>A0AAV4P6P5_9ARAC</name>
<keyword evidence="3" id="KW-1185">Reference proteome</keyword>
<evidence type="ECO:0000256" key="1">
    <source>
        <dbReference type="SAM" id="SignalP"/>
    </source>
</evidence>
<comment type="caution">
    <text evidence="2">The sequence shown here is derived from an EMBL/GenBank/DDBJ whole genome shotgun (WGS) entry which is preliminary data.</text>
</comment>
<evidence type="ECO:0008006" key="4">
    <source>
        <dbReference type="Google" id="ProtNLM"/>
    </source>
</evidence>
<protein>
    <recommendedName>
        <fullName evidence="4">Secreted protein</fullName>
    </recommendedName>
</protein>
<keyword evidence="1" id="KW-0732">Signal</keyword>
<dbReference type="EMBL" id="BPLQ01002387">
    <property type="protein sequence ID" value="GIX92329.1"/>
    <property type="molecule type" value="Genomic_DNA"/>
</dbReference>
<evidence type="ECO:0000313" key="2">
    <source>
        <dbReference type="EMBL" id="GIX92329.1"/>
    </source>
</evidence>
<sequence>MKVFFFFLFEILLFLTVRGTFAGFESCDFDKCQNDDLAEGLSRVNFLPNEQQLRELCPKTLQQVACLVQEAESCTGKTIEELASIADPTFAKIITGARGLIQDICDENSQFRKDYLESRDCFRGFIRVGARHCSQEADSIVDILMEPSDKPDDDYEDSRRQCLSATHMLTCLVLQLEDTCGERAQKVFLDTVVRFGDLFLAICDDKETATEVRAMLFDYLELEGDTRSKMETALSYLNRRRR</sequence>
<proteinExistence type="predicted"/>
<gene>
    <name evidence="2" type="ORF">CDAR_621851</name>
</gene>
<organism evidence="2 3">
    <name type="scientific">Caerostris darwini</name>
    <dbReference type="NCBI Taxonomy" id="1538125"/>
    <lineage>
        <taxon>Eukaryota</taxon>
        <taxon>Metazoa</taxon>
        <taxon>Ecdysozoa</taxon>
        <taxon>Arthropoda</taxon>
        <taxon>Chelicerata</taxon>
        <taxon>Arachnida</taxon>
        <taxon>Araneae</taxon>
        <taxon>Araneomorphae</taxon>
        <taxon>Entelegynae</taxon>
        <taxon>Araneoidea</taxon>
        <taxon>Araneidae</taxon>
        <taxon>Caerostris</taxon>
    </lineage>
</organism>
<evidence type="ECO:0000313" key="3">
    <source>
        <dbReference type="Proteomes" id="UP001054837"/>
    </source>
</evidence>